<dbReference type="AlphaFoldDB" id="A0A2T9Z6X5"/>
<dbReference type="PANTHER" id="PTHR21681">
    <property type="entry name" value="EUKARYOTIC TRANSLATION INITIATION FACTOR 3 SUBUNIT J"/>
    <property type="match status" value="1"/>
</dbReference>
<keyword evidence="7" id="KW-1185">Reference proteome</keyword>
<organism evidence="6 7">
    <name type="scientific">Smittium megazygosporum</name>
    <dbReference type="NCBI Taxonomy" id="133381"/>
    <lineage>
        <taxon>Eukaryota</taxon>
        <taxon>Fungi</taxon>
        <taxon>Fungi incertae sedis</taxon>
        <taxon>Zoopagomycota</taxon>
        <taxon>Kickxellomycotina</taxon>
        <taxon>Harpellomycetes</taxon>
        <taxon>Harpellales</taxon>
        <taxon>Legeriomycetaceae</taxon>
        <taxon>Smittium</taxon>
    </lineage>
</organism>
<evidence type="ECO:0000313" key="6">
    <source>
        <dbReference type="EMBL" id="PVV00351.1"/>
    </source>
</evidence>
<dbReference type="STRING" id="133381.A0A2T9Z6X5"/>
<keyword evidence="3" id="KW-0648">Protein biosynthesis</keyword>
<evidence type="ECO:0000256" key="2">
    <source>
        <dbReference type="ARBA" id="ARBA00022540"/>
    </source>
</evidence>
<dbReference type="Pfam" id="PF08597">
    <property type="entry name" value="eIF3_subunit"/>
    <property type="match status" value="1"/>
</dbReference>
<reference evidence="6 7" key="1">
    <citation type="journal article" date="2018" name="MBio">
        <title>Comparative Genomics Reveals the Core Gene Toolbox for the Fungus-Insect Symbiosis.</title>
        <authorList>
            <person name="Wang Y."/>
            <person name="Stata M."/>
            <person name="Wang W."/>
            <person name="Stajich J.E."/>
            <person name="White M.M."/>
            <person name="Moncalvo J.M."/>
        </authorList>
    </citation>
    <scope>NUCLEOTIDE SEQUENCE [LARGE SCALE GENOMIC DNA]</scope>
    <source>
        <strain evidence="6 7">SC-DP-2</strain>
    </source>
</reference>
<keyword evidence="2" id="KW-0396">Initiation factor</keyword>
<dbReference type="InterPro" id="IPR023194">
    <property type="entry name" value="eIF3-like_dom_sf"/>
</dbReference>
<evidence type="ECO:0000256" key="3">
    <source>
        <dbReference type="ARBA" id="ARBA00022917"/>
    </source>
</evidence>
<protein>
    <recommendedName>
        <fullName evidence="4">Eukaryotic translation initiation factor 3 30 kDa subunit</fullName>
    </recommendedName>
</protein>
<dbReference type="InterPro" id="IPR013906">
    <property type="entry name" value="eIF3j"/>
</dbReference>
<feature type="compositionally biased region" description="Acidic residues" evidence="5">
    <location>
        <begin position="37"/>
        <end position="47"/>
    </location>
</feature>
<evidence type="ECO:0000256" key="5">
    <source>
        <dbReference type="SAM" id="MobiDB-lite"/>
    </source>
</evidence>
<evidence type="ECO:0000313" key="7">
    <source>
        <dbReference type="Proteomes" id="UP000245609"/>
    </source>
</evidence>
<proteinExistence type="predicted"/>
<evidence type="ECO:0000256" key="1">
    <source>
        <dbReference type="ARBA" id="ARBA00022490"/>
    </source>
</evidence>
<keyword evidence="1" id="KW-0963">Cytoplasm</keyword>
<dbReference type="EMBL" id="MBFS01002065">
    <property type="protein sequence ID" value="PVV00351.1"/>
    <property type="molecule type" value="Genomic_DNA"/>
</dbReference>
<dbReference type="PANTHER" id="PTHR21681:SF0">
    <property type="entry name" value="EUKARYOTIC TRANSLATION INITIATION FACTOR 3 SUBUNIT J"/>
    <property type="match status" value="1"/>
</dbReference>
<evidence type="ECO:0000256" key="4">
    <source>
        <dbReference type="ARBA" id="ARBA00029904"/>
    </source>
</evidence>
<feature type="region of interest" description="Disordered" evidence="5">
    <location>
        <begin position="18"/>
        <end position="73"/>
    </location>
</feature>
<dbReference type="GO" id="GO:0003743">
    <property type="term" value="F:translation initiation factor activity"/>
    <property type="evidence" value="ECO:0007669"/>
    <property type="project" value="UniProtKB-KW"/>
</dbReference>
<accession>A0A2T9Z6X5</accession>
<comment type="caution">
    <text evidence="6">The sequence shown here is derived from an EMBL/GenBank/DDBJ whole genome shotgun (WGS) entry which is preliminary data.</text>
</comment>
<dbReference type="Gene3D" id="1.10.246.60">
    <property type="entry name" value="Eukaryotic translation initiation factor 3 like domains"/>
    <property type="match status" value="1"/>
</dbReference>
<gene>
    <name evidence="6" type="ORF">BB560_005272</name>
</gene>
<dbReference type="GO" id="GO:0005852">
    <property type="term" value="C:eukaryotic translation initiation factor 3 complex"/>
    <property type="evidence" value="ECO:0007669"/>
    <property type="project" value="InterPro"/>
</dbReference>
<dbReference type="OrthoDB" id="20381at2759"/>
<dbReference type="Proteomes" id="UP000245609">
    <property type="component" value="Unassembled WGS sequence"/>
</dbReference>
<sequence length="224" mass="25024">MSIWEDKLETVEAKPAIVRKWNNEEESDDSDLKDNWDDSGSESEEEVESVKPAPKTIPKPSEPEKKLVSNPPVISEKELQESLVVESDIQNAEDLFAGLTIKDVEFRNTILSSNPRSEEDFTNFGNIISNKIKSLKSSKHYTSFVPKFVSNVCDSLTDKEITQISRSLKSLAHEKQRLAKAAGKSAKKSTGKSKSAVVVDDAPKGKLGKTYFDDNVYEAFDDFM</sequence>
<name>A0A2T9Z6X5_9FUNG</name>